<dbReference type="InterPro" id="IPR003439">
    <property type="entry name" value="ABC_transporter-like_ATP-bd"/>
</dbReference>
<dbReference type="InterPro" id="IPR013611">
    <property type="entry name" value="Transp-assoc_OB_typ2"/>
</dbReference>
<evidence type="ECO:0000313" key="7">
    <source>
        <dbReference type="Proteomes" id="UP001597135"/>
    </source>
</evidence>
<dbReference type="SUPFAM" id="SSF50331">
    <property type="entry name" value="MOP-like"/>
    <property type="match status" value="1"/>
</dbReference>
<dbReference type="Pfam" id="PF08402">
    <property type="entry name" value="TOBE_2"/>
    <property type="match status" value="1"/>
</dbReference>
<keyword evidence="7" id="KW-1185">Reference proteome</keyword>
<dbReference type="CDD" id="cd03301">
    <property type="entry name" value="ABC_MalK_N"/>
    <property type="match status" value="1"/>
</dbReference>
<evidence type="ECO:0000259" key="5">
    <source>
        <dbReference type="PROSITE" id="PS50893"/>
    </source>
</evidence>
<dbReference type="PANTHER" id="PTHR43875">
    <property type="entry name" value="MALTODEXTRIN IMPORT ATP-BINDING PROTEIN MSMX"/>
    <property type="match status" value="1"/>
</dbReference>
<dbReference type="InterPro" id="IPR015855">
    <property type="entry name" value="ABC_transpr_MalK-like"/>
</dbReference>
<dbReference type="Pfam" id="PF00005">
    <property type="entry name" value="ABC_tran"/>
    <property type="match status" value="1"/>
</dbReference>
<keyword evidence="2" id="KW-0813">Transport</keyword>
<evidence type="ECO:0000256" key="4">
    <source>
        <dbReference type="ARBA" id="ARBA00022840"/>
    </source>
</evidence>
<protein>
    <submittedName>
        <fullName evidence="6">ABC transporter ATP-binding protein</fullName>
    </submittedName>
</protein>
<evidence type="ECO:0000256" key="2">
    <source>
        <dbReference type="ARBA" id="ARBA00022448"/>
    </source>
</evidence>
<evidence type="ECO:0000256" key="3">
    <source>
        <dbReference type="ARBA" id="ARBA00022741"/>
    </source>
</evidence>
<comment type="similarity">
    <text evidence="1">Belongs to the ABC transporter superfamily.</text>
</comment>
<dbReference type="Proteomes" id="UP001597135">
    <property type="component" value="Unassembled WGS sequence"/>
</dbReference>
<dbReference type="NCBIfam" id="NF008653">
    <property type="entry name" value="PRK11650.1"/>
    <property type="match status" value="1"/>
</dbReference>
<accession>A0ABW3ZEU4</accession>
<comment type="caution">
    <text evidence="6">The sequence shown here is derived from an EMBL/GenBank/DDBJ whole genome shotgun (WGS) entry which is preliminary data.</text>
</comment>
<dbReference type="RefSeq" id="WP_386801785.1">
    <property type="nucleotide sequence ID" value="NZ_JBHTMU010000005.1"/>
</dbReference>
<dbReference type="Gene3D" id="3.40.50.300">
    <property type="entry name" value="P-loop containing nucleotide triphosphate hydrolases"/>
    <property type="match status" value="1"/>
</dbReference>
<dbReference type="Gene3D" id="2.40.50.100">
    <property type="match status" value="1"/>
</dbReference>
<dbReference type="Gene3D" id="2.40.50.140">
    <property type="entry name" value="Nucleic acid-binding proteins"/>
    <property type="match status" value="1"/>
</dbReference>
<evidence type="ECO:0000313" key="6">
    <source>
        <dbReference type="EMBL" id="MFD1341720.1"/>
    </source>
</evidence>
<organism evidence="6 7">
    <name type="scientific">Litorisediminicola beolgyonensis</name>
    <dbReference type="NCBI Taxonomy" id="1173614"/>
    <lineage>
        <taxon>Bacteria</taxon>
        <taxon>Pseudomonadati</taxon>
        <taxon>Pseudomonadota</taxon>
        <taxon>Alphaproteobacteria</taxon>
        <taxon>Rhodobacterales</taxon>
        <taxon>Paracoccaceae</taxon>
        <taxon>Litorisediminicola</taxon>
    </lineage>
</organism>
<keyword evidence="3" id="KW-0547">Nucleotide-binding</keyword>
<dbReference type="EMBL" id="JBHTMU010000005">
    <property type="protein sequence ID" value="MFD1341720.1"/>
    <property type="molecule type" value="Genomic_DNA"/>
</dbReference>
<dbReference type="SMART" id="SM00382">
    <property type="entry name" value="AAA"/>
    <property type="match status" value="1"/>
</dbReference>
<dbReference type="InterPro" id="IPR047641">
    <property type="entry name" value="ABC_transpr_MalK/UgpC-like"/>
</dbReference>
<dbReference type="InterPro" id="IPR012340">
    <property type="entry name" value="NA-bd_OB-fold"/>
</dbReference>
<dbReference type="InterPro" id="IPR003593">
    <property type="entry name" value="AAA+_ATPase"/>
</dbReference>
<dbReference type="InterPro" id="IPR027417">
    <property type="entry name" value="P-loop_NTPase"/>
</dbReference>
<reference evidence="7" key="1">
    <citation type="journal article" date="2019" name="Int. J. Syst. Evol. Microbiol.">
        <title>The Global Catalogue of Microorganisms (GCM) 10K type strain sequencing project: providing services to taxonomists for standard genome sequencing and annotation.</title>
        <authorList>
            <consortium name="The Broad Institute Genomics Platform"/>
            <consortium name="The Broad Institute Genome Sequencing Center for Infectious Disease"/>
            <person name="Wu L."/>
            <person name="Ma J."/>
        </authorList>
    </citation>
    <scope>NUCLEOTIDE SEQUENCE [LARGE SCALE GENOMIC DNA]</scope>
    <source>
        <strain evidence="7">CCUG 62953</strain>
    </source>
</reference>
<dbReference type="GO" id="GO:0005524">
    <property type="term" value="F:ATP binding"/>
    <property type="evidence" value="ECO:0007669"/>
    <property type="project" value="UniProtKB-KW"/>
</dbReference>
<dbReference type="PANTHER" id="PTHR43875:SF3">
    <property type="entry name" value="MALTOSE_MALTODEXTRIN IMPORT ATP-BINDING PROTEIN MALK"/>
    <property type="match status" value="1"/>
</dbReference>
<keyword evidence="4 6" id="KW-0067">ATP-binding</keyword>
<name>A0ABW3ZEU4_9RHOB</name>
<dbReference type="PROSITE" id="PS00211">
    <property type="entry name" value="ABC_TRANSPORTER_1"/>
    <property type="match status" value="1"/>
</dbReference>
<sequence length="353" mass="38315">MAGLVLTDLRKSFDGSEVIHGIDLEIRSGEFVVFVGPSGCGKSTLLRLISGLEAITSGTCAIDGEVVNDLPAAKRGLAMVFQSYALYPHMSARKNLSFGLENLGLPRREIDARVTEAARMLQIEPLLDRRPGQLSGGQRQRVAIGRAVVREPRIFLFDEPLSNLDAELRVSMRREIAQLHRRLGNTMIYVTHDQVEAMTMADKIAVLRDGRLEQFGTPLELFNQPANRFVAGFIGSPSMNFLPVTRCGTALELPSGARIEGVSAPEAAPERLELGLRPGDLRIDGGGALAMQVEEVEQLGSESYLFGTVEGVRVAVYLTGQTDLRSGDTVALASDPERMHLFCRASGTVVPLS</sequence>
<dbReference type="InterPro" id="IPR017871">
    <property type="entry name" value="ABC_transporter-like_CS"/>
</dbReference>
<proteinExistence type="inferred from homology"/>
<feature type="domain" description="ABC transporter" evidence="5">
    <location>
        <begin position="4"/>
        <end position="234"/>
    </location>
</feature>
<dbReference type="SUPFAM" id="SSF52540">
    <property type="entry name" value="P-loop containing nucleoside triphosphate hydrolases"/>
    <property type="match status" value="1"/>
</dbReference>
<dbReference type="PROSITE" id="PS50893">
    <property type="entry name" value="ABC_TRANSPORTER_2"/>
    <property type="match status" value="1"/>
</dbReference>
<dbReference type="InterPro" id="IPR008995">
    <property type="entry name" value="Mo/tungstate-bd_C_term_dom"/>
</dbReference>
<gene>
    <name evidence="6" type="ORF">ACFQ4E_04735</name>
</gene>
<evidence type="ECO:0000256" key="1">
    <source>
        <dbReference type="ARBA" id="ARBA00005417"/>
    </source>
</evidence>